<sequence>MAKLGVASVDYLKAVTGLPRHRIEMILAMLEAYRLVERVSDTSEVGPCSRCPFAGLCDASKRKRIREVKFYRVTTRALEACKRRKGS</sequence>
<evidence type="ECO:0000313" key="1">
    <source>
        <dbReference type="EMBL" id="ALL01776.1"/>
    </source>
</evidence>
<evidence type="ECO:0008006" key="3">
    <source>
        <dbReference type="Google" id="ProtNLM"/>
    </source>
</evidence>
<dbReference type="Proteomes" id="UP000058613">
    <property type="component" value="Chromosome"/>
</dbReference>
<dbReference type="AlphaFoldDB" id="A0A0P0N556"/>
<name>A0A0P0N556_9CREN</name>
<reference evidence="1 2" key="1">
    <citation type="submission" date="2015-10" db="EMBL/GenBank/DDBJ databases">
        <title>Complete genome sequence of hyperthermophilic archaeon Pyrodictium delaneyi Su06.</title>
        <authorList>
            <person name="Jung J.-H."/>
            <person name="Lin J."/>
            <person name="Holden J.F."/>
            <person name="Park C.-S."/>
        </authorList>
    </citation>
    <scope>NUCLEOTIDE SEQUENCE [LARGE SCALE GENOMIC DNA]</scope>
    <source>
        <strain evidence="1 2">Su06</strain>
    </source>
</reference>
<protein>
    <recommendedName>
        <fullName evidence="3">Transcriptional regulator HTH-type FeoC domain-containing protein</fullName>
    </recommendedName>
</protein>
<proteinExistence type="predicted"/>
<organism evidence="1 2">
    <name type="scientific">Pyrodictium delaneyi</name>
    <dbReference type="NCBI Taxonomy" id="1273541"/>
    <lineage>
        <taxon>Archaea</taxon>
        <taxon>Thermoproteota</taxon>
        <taxon>Thermoprotei</taxon>
        <taxon>Desulfurococcales</taxon>
        <taxon>Pyrodictiaceae</taxon>
        <taxon>Pyrodictium</taxon>
    </lineage>
</organism>
<dbReference type="KEGG" id="pdl:Pyrde_1733"/>
<gene>
    <name evidence="1" type="ORF">Pyrde_1733</name>
</gene>
<accession>A0A0P0N556</accession>
<dbReference type="STRING" id="1273541.Pyrde_1733"/>
<evidence type="ECO:0000313" key="2">
    <source>
        <dbReference type="Proteomes" id="UP000058613"/>
    </source>
</evidence>
<dbReference type="EMBL" id="CP013011">
    <property type="protein sequence ID" value="ALL01776.1"/>
    <property type="molecule type" value="Genomic_DNA"/>
</dbReference>